<dbReference type="NCBIfam" id="NF005677">
    <property type="entry name" value="PRK07471.1"/>
    <property type="match status" value="1"/>
</dbReference>
<organism evidence="1 2">
    <name type="scientific">Primorskyibacter flagellatus</name>
    <dbReference type="NCBI Taxonomy" id="1387277"/>
    <lineage>
        <taxon>Bacteria</taxon>
        <taxon>Pseudomonadati</taxon>
        <taxon>Pseudomonadota</taxon>
        <taxon>Alphaproteobacteria</taxon>
        <taxon>Rhodobacterales</taxon>
        <taxon>Roseobacteraceae</taxon>
        <taxon>Primorskyibacter</taxon>
    </lineage>
</organism>
<comment type="caution">
    <text evidence="1">The sequence shown here is derived from an EMBL/GenBank/DDBJ whole genome shotgun (WGS) entry which is preliminary data.</text>
</comment>
<evidence type="ECO:0000313" key="2">
    <source>
        <dbReference type="Proteomes" id="UP000612855"/>
    </source>
</evidence>
<dbReference type="InterPro" id="IPR027417">
    <property type="entry name" value="P-loop_NTPase"/>
</dbReference>
<keyword evidence="2" id="KW-1185">Reference proteome</keyword>
<proteinExistence type="predicted"/>
<evidence type="ECO:0000313" key="1">
    <source>
        <dbReference type="EMBL" id="GGE32739.1"/>
    </source>
</evidence>
<name>A0A917EGT9_9RHOB</name>
<dbReference type="RefSeq" id="WP_188477616.1">
    <property type="nucleotide sequence ID" value="NZ_BMFJ01000001.1"/>
</dbReference>
<dbReference type="SUPFAM" id="SSF52540">
    <property type="entry name" value="P-loop containing nucleoside triphosphate hydrolases"/>
    <property type="match status" value="1"/>
</dbReference>
<dbReference type="Gene3D" id="3.40.50.300">
    <property type="entry name" value="P-loop containing nucleotide triphosphate hydrolases"/>
    <property type="match status" value="1"/>
</dbReference>
<accession>A0A917EGT9</accession>
<dbReference type="Proteomes" id="UP000612855">
    <property type="component" value="Unassembled WGS sequence"/>
</dbReference>
<dbReference type="PANTHER" id="PTHR11669">
    <property type="entry name" value="REPLICATION FACTOR C / DNA POLYMERASE III GAMMA-TAU SUBUNIT"/>
    <property type="match status" value="1"/>
</dbReference>
<sequence length="384" mass="40391">MSDQPEPDRIEGAPHPRAAARLFGHDAAERVLLDAFNSGRMHHGWLISGPRGVGKATLAWRFARFLIATPDPDDGGLFGAPEPPATLDIPEDHPVARRVAAGSEPLLQVIRRGGAGSTDNDRERNFAAGKFSKVIRVEDARPLKKFFALSSADGGRRVVIIDAADEMNPNAANAILKLLEEPPARTVLLLVSHQPSSLLPTIRSRCRELRLGAVPPEEIAAALAQAEIDMPGHAAALAELSGGSVGEAVRLVTLDGLKLYADLIGLIGTLPRLDATRAQALADTAAARGGEERRALLIHLVDLALSRLARTGATGHAPAVEAAPGEAEVMARLAPSAASGRVWAQAAEEIGQRLRHGEAVNLDPAALILDTVFKLQSIAGGVAT</sequence>
<dbReference type="EMBL" id="BMFJ01000001">
    <property type="protein sequence ID" value="GGE32739.1"/>
    <property type="molecule type" value="Genomic_DNA"/>
</dbReference>
<dbReference type="PANTHER" id="PTHR11669:SF8">
    <property type="entry name" value="DNA POLYMERASE III SUBUNIT DELTA"/>
    <property type="match status" value="1"/>
</dbReference>
<dbReference type="Pfam" id="PF13177">
    <property type="entry name" value="DNA_pol3_delta2"/>
    <property type="match status" value="1"/>
</dbReference>
<dbReference type="GO" id="GO:0006261">
    <property type="term" value="P:DNA-templated DNA replication"/>
    <property type="evidence" value="ECO:0007669"/>
    <property type="project" value="TreeGrafter"/>
</dbReference>
<dbReference type="AlphaFoldDB" id="A0A917EGT9"/>
<protein>
    <submittedName>
        <fullName evidence="1">DNA polymerase III subunit delta</fullName>
    </submittedName>
</protein>
<reference evidence="2" key="1">
    <citation type="journal article" date="2019" name="Int. J. Syst. Evol. Microbiol.">
        <title>The Global Catalogue of Microorganisms (GCM) 10K type strain sequencing project: providing services to taxonomists for standard genome sequencing and annotation.</title>
        <authorList>
            <consortium name="The Broad Institute Genomics Platform"/>
            <consortium name="The Broad Institute Genome Sequencing Center for Infectious Disease"/>
            <person name="Wu L."/>
            <person name="Ma J."/>
        </authorList>
    </citation>
    <scope>NUCLEOTIDE SEQUENCE [LARGE SCALE GENOMIC DNA]</scope>
    <source>
        <strain evidence="2">CGMCC 1.12664</strain>
    </source>
</reference>
<dbReference type="InterPro" id="IPR050238">
    <property type="entry name" value="DNA_Rep/Repair_Clamp_Loader"/>
</dbReference>
<dbReference type="GO" id="GO:0009360">
    <property type="term" value="C:DNA polymerase III complex"/>
    <property type="evidence" value="ECO:0007669"/>
    <property type="project" value="TreeGrafter"/>
</dbReference>
<gene>
    <name evidence="1" type="ORF">GCM10011360_20720</name>
</gene>